<dbReference type="eggNOG" id="COG1051">
    <property type="taxonomic scope" value="Bacteria"/>
</dbReference>
<dbReference type="PANTHER" id="PTHR43046">
    <property type="entry name" value="GDP-MANNOSE MANNOSYL HYDROLASE"/>
    <property type="match status" value="1"/>
</dbReference>
<dbReference type="InterPro" id="IPR015797">
    <property type="entry name" value="NUDIX_hydrolase-like_dom_sf"/>
</dbReference>
<proteinExistence type="predicted"/>
<reference evidence="4 5" key="1">
    <citation type="submission" date="2017-01" db="EMBL/GenBank/DDBJ databases">
        <title>Genome Analysis of Deinococcus marmoris KOPRI26562.</title>
        <authorList>
            <person name="Kim J.H."/>
            <person name="Oh H.-M."/>
        </authorList>
    </citation>
    <scope>NUCLEOTIDE SEQUENCE [LARGE SCALE GENOMIC DNA]</scope>
    <source>
        <strain evidence="4 5">KOPRI26562</strain>
    </source>
</reference>
<evidence type="ECO:0000256" key="2">
    <source>
        <dbReference type="ARBA" id="ARBA00022801"/>
    </source>
</evidence>
<dbReference type="AlphaFoldDB" id="A0A1U7NX43"/>
<dbReference type="GO" id="GO:0016787">
    <property type="term" value="F:hydrolase activity"/>
    <property type="evidence" value="ECO:0007669"/>
    <property type="project" value="UniProtKB-KW"/>
</dbReference>
<dbReference type="OrthoDB" id="9804442at2"/>
<dbReference type="PROSITE" id="PS51462">
    <property type="entry name" value="NUDIX"/>
    <property type="match status" value="1"/>
</dbReference>
<evidence type="ECO:0000259" key="3">
    <source>
        <dbReference type="PROSITE" id="PS51462"/>
    </source>
</evidence>
<evidence type="ECO:0000313" key="4">
    <source>
        <dbReference type="EMBL" id="OLV17493.1"/>
    </source>
</evidence>
<dbReference type="Pfam" id="PF00293">
    <property type="entry name" value="NUDIX"/>
    <property type="match status" value="1"/>
</dbReference>
<dbReference type="CDD" id="cd04688">
    <property type="entry name" value="NUDIX_Hydrolase"/>
    <property type="match status" value="1"/>
</dbReference>
<dbReference type="SUPFAM" id="SSF55811">
    <property type="entry name" value="Nudix"/>
    <property type="match status" value="1"/>
</dbReference>
<name>A0A1U7NX43_9DEIO</name>
<protein>
    <submittedName>
        <fullName evidence="4">Nudix dNTPase</fullName>
    </submittedName>
</protein>
<dbReference type="InterPro" id="IPR000086">
    <property type="entry name" value="NUDIX_hydrolase_dom"/>
</dbReference>
<organism evidence="4 5">
    <name type="scientific">Deinococcus marmoris</name>
    <dbReference type="NCBI Taxonomy" id="249408"/>
    <lineage>
        <taxon>Bacteria</taxon>
        <taxon>Thermotogati</taxon>
        <taxon>Deinococcota</taxon>
        <taxon>Deinococci</taxon>
        <taxon>Deinococcales</taxon>
        <taxon>Deinococcaceae</taxon>
        <taxon>Deinococcus</taxon>
    </lineage>
</organism>
<keyword evidence="5" id="KW-1185">Reference proteome</keyword>
<dbReference type="STRING" id="249408.BOO71_0008692"/>
<dbReference type="PANTHER" id="PTHR43046:SF16">
    <property type="entry name" value="ADP-RIBOSE PYROPHOSPHATASE YJHB-RELATED"/>
    <property type="match status" value="1"/>
</dbReference>
<evidence type="ECO:0000256" key="1">
    <source>
        <dbReference type="ARBA" id="ARBA00001946"/>
    </source>
</evidence>
<dbReference type="Gene3D" id="3.90.79.10">
    <property type="entry name" value="Nucleoside Triphosphate Pyrophosphohydrolase"/>
    <property type="match status" value="1"/>
</dbReference>
<dbReference type="Proteomes" id="UP000186607">
    <property type="component" value="Unassembled WGS sequence"/>
</dbReference>
<dbReference type="RefSeq" id="WP_075833712.1">
    <property type="nucleotide sequence ID" value="NZ_MSTI01000097.1"/>
</dbReference>
<gene>
    <name evidence="4" type="ORF">BOO71_0008692</name>
</gene>
<comment type="caution">
    <text evidence="4">The sequence shown here is derived from an EMBL/GenBank/DDBJ whole genome shotgun (WGS) entry which is preliminary data.</text>
</comment>
<feature type="domain" description="Nudix hydrolase" evidence="3">
    <location>
        <begin position="10"/>
        <end position="142"/>
    </location>
</feature>
<keyword evidence="2" id="KW-0378">Hydrolase</keyword>
<comment type="cofactor">
    <cofactor evidence="1">
        <name>Mg(2+)</name>
        <dbReference type="ChEBI" id="CHEBI:18420"/>
    </cofactor>
</comment>
<evidence type="ECO:0000313" key="5">
    <source>
        <dbReference type="Proteomes" id="UP000186607"/>
    </source>
</evidence>
<sequence length="154" mass="17290">MTDIRIPLGGLKFSVRVAIICVRDGKLLANTESGIGFWYLPGGALATDEDARSCAEREWREETGTSPGELRLLGVVENFFGPAHRRQHEIGFYFRMDAPPELPDEPFTVLDNAEVVCEWIPLAGLESRPVYPLIVRELLDGDNRTVRHIVNREA</sequence>
<accession>A0A1U7NX43</accession>
<dbReference type="EMBL" id="MSTI01000097">
    <property type="protein sequence ID" value="OLV17493.1"/>
    <property type="molecule type" value="Genomic_DNA"/>
</dbReference>